<accession>A0ABM3BZF8</accession>
<keyword evidence="3" id="KW-0134">Cell wall</keyword>
<dbReference type="PANTHER" id="PTHR31375">
    <property type="match status" value="1"/>
</dbReference>
<evidence type="ECO:0000256" key="3">
    <source>
        <dbReference type="ARBA" id="ARBA00022512"/>
    </source>
</evidence>
<dbReference type="Gene3D" id="2.160.20.10">
    <property type="entry name" value="Single-stranded right-handed beta-helix, Pectin lyase-like"/>
    <property type="match status" value="1"/>
</dbReference>
<organism evidence="11 12">
    <name type="scientific">Gossypium hirsutum</name>
    <name type="common">Upland cotton</name>
    <name type="synonym">Gossypium mexicanum</name>
    <dbReference type="NCBI Taxonomy" id="3635"/>
    <lineage>
        <taxon>Eukaryota</taxon>
        <taxon>Viridiplantae</taxon>
        <taxon>Streptophyta</taxon>
        <taxon>Embryophyta</taxon>
        <taxon>Tracheophyta</taxon>
        <taxon>Spermatophyta</taxon>
        <taxon>Magnoliopsida</taxon>
        <taxon>eudicotyledons</taxon>
        <taxon>Gunneridae</taxon>
        <taxon>Pentapetalae</taxon>
        <taxon>rosids</taxon>
        <taxon>malvids</taxon>
        <taxon>Malvales</taxon>
        <taxon>Malvaceae</taxon>
        <taxon>Malvoideae</taxon>
        <taxon>Gossypium</taxon>
    </lineage>
</organism>
<evidence type="ECO:0000313" key="12">
    <source>
        <dbReference type="RefSeq" id="XP_040972446.1"/>
    </source>
</evidence>
<proteinExistence type="inferred from homology"/>
<dbReference type="Pfam" id="PF00295">
    <property type="entry name" value="Glyco_hydro_28"/>
    <property type="match status" value="1"/>
</dbReference>
<comment type="subcellular location">
    <subcellularLocation>
        <location evidence="1">Secreted</location>
        <location evidence="1">Cell wall</location>
    </subcellularLocation>
</comment>
<gene>
    <name evidence="12" type="primary">LOC107932656</name>
</gene>
<dbReference type="Proteomes" id="UP000818029">
    <property type="component" value="Chromosome A01"/>
</dbReference>
<feature type="domain" description="RNase H type-1" evidence="10">
    <location>
        <begin position="11"/>
        <end position="84"/>
    </location>
</feature>
<reference evidence="12" key="2">
    <citation type="submission" date="2025-08" db="UniProtKB">
        <authorList>
            <consortium name="RefSeq"/>
        </authorList>
    </citation>
    <scope>IDENTIFICATION</scope>
</reference>
<protein>
    <submittedName>
        <fullName evidence="12">Exopolygalacturonase</fullName>
    </submittedName>
</protein>
<keyword evidence="5 9" id="KW-0378">Hydrolase</keyword>
<evidence type="ECO:0000256" key="2">
    <source>
        <dbReference type="ARBA" id="ARBA00008834"/>
    </source>
</evidence>
<evidence type="ECO:0000256" key="9">
    <source>
        <dbReference type="RuleBase" id="RU361169"/>
    </source>
</evidence>
<keyword evidence="11" id="KW-1185">Reference proteome</keyword>
<evidence type="ECO:0000256" key="4">
    <source>
        <dbReference type="ARBA" id="ARBA00022525"/>
    </source>
</evidence>
<evidence type="ECO:0000256" key="8">
    <source>
        <dbReference type="PROSITE-ProRule" id="PRU10052"/>
    </source>
</evidence>
<evidence type="ECO:0000313" key="11">
    <source>
        <dbReference type="Proteomes" id="UP000818029"/>
    </source>
</evidence>
<dbReference type="Pfam" id="PF13456">
    <property type="entry name" value="RVT_3"/>
    <property type="match status" value="1"/>
</dbReference>
<evidence type="ECO:0000256" key="1">
    <source>
        <dbReference type="ARBA" id="ARBA00004191"/>
    </source>
</evidence>
<evidence type="ECO:0000259" key="10">
    <source>
        <dbReference type="Pfam" id="PF13456"/>
    </source>
</evidence>
<dbReference type="SUPFAM" id="SSF51126">
    <property type="entry name" value="Pectin lyase-like"/>
    <property type="match status" value="1"/>
</dbReference>
<dbReference type="InterPro" id="IPR012334">
    <property type="entry name" value="Pectin_lyas_fold"/>
</dbReference>
<dbReference type="InterPro" id="IPR000743">
    <property type="entry name" value="Glyco_hydro_28"/>
</dbReference>
<keyword evidence="7" id="KW-0961">Cell wall biogenesis/degradation</keyword>
<reference evidence="11" key="1">
    <citation type="journal article" date="2020" name="Nat. Genet.">
        <title>Genomic diversifications of five Gossypium allopolyploid species and their impact on cotton improvement.</title>
        <authorList>
            <person name="Chen Z.J."/>
            <person name="Sreedasyam A."/>
            <person name="Ando A."/>
            <person name="Song Q."/>
            <person name="De Santiago L.M."/>
            <person name="Hulse-Kemp A.M."/>
            <person name="Ding M."/>
            <person name="Ye W."/>
            <person name="Kirkbride R.C."/>
            <person name="Jenkins J."/>
            <person name="Plott C."/>
            <person name="Lovell J."/>
            <person name="Lin Y.M."/>
            <person name="Vaughn R."/>
            <person name="Liu B."/>
            <person name="Simpson S."/>
            <person name="Scheffler B.E."/>
            <person name="Wen L."/>
            <person name="Saski C.A."/>
            <person name="Grover C.E."/>
            <person name="Hu G."/>
            <person name="Conover J.L."/>
            <person name="Carlson J.W."/>
            <person name="Shu S."/>
            <person name="Boston L.B."/>
            <person name="Williams M."/>
            <person name="Peterson D.G."/>
            <person name="McGee K."/>
            <person name="Jones D.C."/>
            <person name="Wendel J.F."/>
            <person name="Stelly D.M."/>
            <person name="Grimwood J."/>
            <person name="Schmutz J."/>
        </authorList>
    </citation>
    <scope>NUCLEOTIDE SEQUENCE [LARGE SCALE GENOMIC DNA]</scope>
    <source>
        <strain evidence="11">cv. TM-1</strain>
    </source>
</reference>
<comment type="similarity">
    <text evidence="2 9">Belongs to the glycosyl hydrolase 28 family.</text>
</comment>
<name>A0ABM3BZF8_GOSHI</name>
<dbReference type="InterPro" id="IPR011050">
    <property type="entry name" value="Pectin_lyase_fold/virulence"/>
</dbReference>
<evidence type="ECO:0000256" key="7">
    <source>
        <dbReference type="ARBA" id="ARBA00023316"/>
    </source>
</evidence>
<dbReference type="GeneID" id="107932656"/>
<dbReference type="InterPro" id="IPR002156">
    <property type="entry name" value="RNaseH_domain"/>
</dbReference>
<sequence length="484" mass="53915">MGYNRFLCECFLDGLALIQDRRYAGAMIQTDNIEVVKAIKDSSSTISNPALIRQIHQLLTNVELWVLQHIPKEINKITDCIAKMVFNTRQGLKVLKEIPKKVLISSSDAKAIQGARTFNIKSYGAIADGRIDNRKAFLRAWMDACDQKEVSIVYIPKGVYMLGSVEFAGPCRGVTMFFMKGDLRAPRGAFLNVETWLGFRYVDNLILKGGGTLDGQGQSAWPFNQCHKNNNCQTLPISVKFDFVTNSRIKSIRSIHSKNAHFSFFGCTNINISNVELLAPDYSPNTDGIKMGSSSNIRISDSKISTGDDCIAILSDTSNIDISNVYCGPGHGISIGSLGKYTNEKNVNGVSVRKCTLNGTDNGIRIKSWESPISITASNFLFQDIFMYNVRNPIIIDQTYCPHPPCNRQTASHVQIRDVTYRNIFGTSSSEIAVSMQCSKKFPCKNIVMTDIKFGHHGTKKSLKSYCSYVNGRFFGRQYPPPCF</sequence>
<evidence type="ECO:0000256" key="5">
    <source>
        <dbReference type="ARBA" id="ARBA00022801"/>
    </source>
</evidence>
<dbReference type="RefSeq" id="XP_040972446.1">
    <property type="nucleotide sequence ID" value="XM_041116512.1"/>
</dbReference>
<evidence type="ECO:0000256" key="6">
    <source>
        <dbReference type="ARBA" id="ARBA00023295"/>
    </source>
</evidence>
<keyword evidence="4" id="KW-0964">Secreted</keyword>
<dbReference type="SMART" id="SM00710">
    <property type="entry name" value="PbH1"/>
    <property type="match status" value="5"/>
</dbReference>
<dbReference type="InterPro" id="IPR006626">
    <property type="entry name" value="PbH1"/>
</dbReference>
<dbReference type="PROSITE" id="PS00502">
    <property type="entry name" value="POLYGALACTURONASE"/>
    <property type="match status" value="1"/>
</dbReference>
<keyword evidence="6 9" id="KW-0326">Glycosidase</keyword>
<feature type="active site" evidence="8">
    <location>
        <position position="331"/>
    </location>
</feature>